<dbReference type="AlphaFoldDB" id="A0A7W9Q975"/>
<comment type="caution">
    <text evidence="3">The sequence shown here is derived from an EMBL/GenBank/DDBJ whole genome shotgun (WGS) entry which is preliminary data.</text>
</comment>
<feature type="compositionally biased region" description="Basic and acidic residues" evidence="1">
    <location>
        <begin position="30"/>
        <end position="43"/>
    </location>
</feature>
<sequence length="151" mass="15926">MNPVSTDGAPSERTQRNPAVRGDGAATGHGVKEEKMGTQRPDELPLADYDQLAIGALEHRVRSLSSTETGMVLRYEQEHANRPGVVQVLSTRLDQLKHGSTPSPGDPNAGVDHPTASRAGSPVSPRTAAQPASSPPHGTPDQPAKPKGDRF</sequence>
<name>A0A7W9Q975_9ACTN</name>
<evidence type="ECO:0000313" key="4">
    <source>
        <dbReference type="Proteomes" id="UP000588098"/>
    </source>
</evidence>
<protein>
    <recommendedName>
        <fullName evidence="2">DUF8129 domain-containing protein</fullName>
    </recommendedName>
</protein>
<keyword evidence="4" id="KW-1185">Reference proteome</keyword>
<feature type="region of interest" description="Disordered" evidence="1">
    <location>
        <begin position="1"/>
        <end position="45"/>
    </location>
</feature>
<dbReference type="Proteomes" id="UP000588098">
    <property type="component" value="Unassembled WGS sequence"/>
</dbReference>
<feature type="compositionally biased region" description="Polar residues" evidence="1">
    <location>
        <begin position="92"/>
        <end position="103"/>
    </location>
</feature>
<accession>A0A7W9Q975</accession>
<organism evidence="3 4">
    <name type="scientific">Streptomyces zagrosensis</name>
    <dbReference type="NCBI Taxonomy" id="1042984"/>
    <lineage>
        <taxon>Bacteria</taxon>
        <taxon>Bacillati</taxon>
        <taxon>Actinomycetota</taxon>
        <taxon>Actinomycetes</taxon>
        <taxon>Kitasatosporales</taxon>
        <taxon>Streptomycetaceae</taxon>
        <taxon>Streptomyces</taxon>
    </lineage>
</organism>
<dbReference type="RefSeq" id="WP_312866863.1">
    <property type="nucleotide sequence ID" value="NZ_JACHJL010000006.1"/>
</dbReference>
<evidence type="ECO:0000259" key="2">
    <source>
        <dbReference type="Pfam" id="PF26450"/>
    </source>
</evidence>
<reference evidence="3 4" key="1">
    <citation type="submission" date="2020-08" db="EMBL/GenBank/DDBJ databases">
        <title>Genomic Encyclopedia of Type Strains, Phase III (KMG-III): the genomes of soil and plant-associated and newly described type strains.</title>
        <authorList>
            <person name="Whitman W."/>
        </authorList>
    </citation>
    <scope>NUCLEOTIDE SEQUENCE [LARGE SCALE GENOMIC DNA]</scope>
    <source>
        <strain evidence="3 4">CECT 8305</strain>
    </source>
</reference>
<proteinExistence type="predicted"/>
<feature type="domain" description="DUF8129" evidence="2">
    <location>
        <begin position="45"/>
        <end position="97"/>
    </location>
</feature>
<evidence type="ECO:0000256" key="1">
    <source>
        <dbReference type="SAM" id="MobiDB-lite"/>
    </source>
</evidence>
<gene>
    <name evidence="3" type="ORF">FHS42_002940</name>
</gene>
<dbReference type="Pfam" id="PF26450">
    <property type="entry name" value="DUF8129"/>
    <property type="match status" value="1"/>
</dbReference>
<feature type="region of interest" description="Disordered" evidence="1">
    <location>
        <begin position="92"/>
        <end position="151"/>
    </location>
</feature>
<dbReference type="InterPro" id="IPR058442">
    <property type="entry name" value="DUF8129"/>
</dbReference>
<dbReference type="EMBL" id="JACHJL010000006">
    <property type="protein sequence ID" value="MBB5935871.1"/>
    <property type="molecule type" value="Genomic_DNA"/>
</dbReference>
<evidence type="ECO:0000313" key="3">
    <source>
        <dbReference type="EMBL" id="MBB5935871.1"/>
    </source>
</evidence>